<dbReference type="Gene3D" id="3.40.50.2300">
    <property type="match status" value="1"/>
</dbReference>
<dbReference type="InterPro" id="IPR012337">
    <property type="entry name" value="RNaseH-like_sf"/>
</dbReference>
<dbReference type="eggNOG" id="KOG1041">
    <property type="taxonomic scope" value="Eukaryota"/>
</dbReference>
<feature type="region of interest" description="Disordered" evidence="1">
    <location>
        <begin position="84"/>
        <end position="118"/>
    </location>
</feature>
<dbReference type="AlphaFoldDB" id="R7YJV1"/>
<organism evidence="4 5">
    <name type="scientific">Coniosporium apollinis (strain CBS 100218)</name>
    <name type="common">Rock-inhabiting black yeast</name>
    <dbReference type="NCBI Taxonomy" id="1168221"/>
    <lineage>
        <taxon>Eukaryota</taxon>
        <taxon>Fungi</taxon>
        <taxon>Dikarya</taxon>
        <taxon>Ascomycota</taxon>
        <taxon>Pezizomycotina</taxon>
        <taxon>Dothideomycetes</taxon>
        <taxon>Dothideomycetes incertae sedis</taxon>
        <taxon>Coniosporium</taxon>
    </lineage>
</organism>
<evidence type="ECO:0000313" key="4">
    <source>
        <dbReference type="EMBL" id="EON62170.1"/>
    </source>
</evidence>
<accession>R7YJV1</accession>
<dbReference type="PROSITE" id="PS50822">
    <property type="entry name" value="PIWI"/>
    <property type="match status" value="1"/>
</dbReference>
<evidence type="ECO:0000256" key="1">
    <source>
        <dbReference type="SAM" id="MobiDB-lite"/>
    </source>
</evidence>
<reference evidence="5" key="1">
    <citation type="submission" date="2012-06" db="EMBL/GenBank/DDBJ databases">
        <title>The genome sequence of Coniosporium apollinis CBS 100218.</title>
        <authorList>
            <consortium name="The Broad Institute Genome Sequencing Platform"/>
            <person name="Cuomo C."/>
            <person name="Gorbushina A."/>
            <person name="Noack S."/>
            <person name="Walker B."/>
            <person name="Young S.K."/>
            <person name="Zeng Q."/>
            <person name="Gargeya S."/>
            <person name="Fitzgerald M."/>
            <person name="Haas B."/>
            <person name="Abouelleil A."/>
            <person name="Alvarado L."/>
            <person name="Arachchi H.M."/>
            <person name="Berlin A.M."/>
            <person name="Chapman S.B."/>
            <person name="Goldberg J."/>
            <person name="Griggs A."/>
            <person name="Gujja S."/>
            <person name="Hansen M."/>
            <person name="Howarth C."/>
            <person name="Imamovic A."/>
            <person name="Larimer J."/>
            <person name="McCowan C."/>
            <person name="Montmayeur A."/>
            <person name="Murphy C."/>
            <person name="Neiman D."/>
            <person name="Pearson M."/>
            <person name="Priest M."/>
            <person name="Roberts A."/>
            <person name="Saif S."/>
            <person name="Shea T."/>
            <person name="Sisk P."/>
            <person name="Sykes S."/>
            <person name="Wortman J."/>
            <person name="Nusbaum C."/>
            <person name="Birren B."/>
        </authorList>
    </citation>
    <scope>NUCLEOTIDE SEQUENCE [LARGE SCALE GENOMIC DNA]</scope>
    <source>
        <strain evidence="5">CBS 100218</strain>
    </source>
</reference>
<feature type="compositionally biased region" description="Polar residues" evidence="1">
    <location>
        <begin position="433"/>
        <end position="444"/>
    </location>
</feature>
<dbReference type="InterPro" id="IPR045246">
    <property type="entry name" value="Piwi_ago-like"/>
</dbReference>
<dbReference type="SUPFAM" id="SSF53098">
    <property type="entry name" value="Ribonuclease H-like"/>
    <property type="match status" value="1"/>
</dbReference>
<dbReference type="PANTHER" id="PTHR22891">
    <property type="entry name" value="EUKARYOTIC TRANSLATION INITIATION FACTOR 2C"/>
    <property type="match status" value="1"/>
</dbReference>
<dbReference type="InterPro" id="IPR032474">
    <property type="entry name" value="Argonaute_N"/>
</dbReference>
<feature type="region of interest" description="Disordered" evidence="1">
    <location>
        <begin position="1"/>
        <end position="69"/>
    </location>
</feature>
<dbReference type="InterPro" id="IPR003100">
    <property type="entry name" value="PAZ_dom"/>
</dbReference>
<dbReference type="Pfam" id="PF02171">
    <property type="entry name" value="Piwi"/>
    <property type="match status" value="1"/>
</dbReference>
<dbReference type="GO" id="GO:0003723">
    <property type="term" value="F:RNA binding"/>
    <property type="evidence" value="ECO:0007669"/>
    <property type="project" value="InterPro"/>
</dbReference>
<dbReference type="Gene3D" id="2.170.260.10">
    <property type="entry name" value="paz domain"/>
    <property type="match status" value="1"/>
</dbReference>
<dbReference type="InterPro" id="IPR036397">
    <property type="entry name" value="RNaseH_sf"/>
</dbReference>
<feature type="domain" description="PAZ" evidence="2">
    <location>
        <begin position="362"/>
        <end position="515"/>
    </location>
</feature>
<dbReference type="Proteomes" id="UP000016924">
    <property type="component" value="Unassembled WGS sequence"/>
</dbReference>
<sequence>MSGIPFHLRNPGGGPNCNPGGDDYRRPAGGSGSAPAQSYHGRDNRGEGRGPGGQGSDNIKPFTQRGGADLSDRVQRIEDQLQQSYESEGRATAQAPDARSRFPHRPGYGTPRLDAKTEKPVPPFPLWTNYFELKLAADQDLTLYRYNINIAADAAGRQPTGRKLRRIFELLIEEHFAPRKEQIATDFKSMLVCKSDLKIEEKQKLAIKYRAEKEDEPGPRSPTYHLEFYPRVLPVSELVAHITSPNANSDPGAKEEVIQALNVVLGHHPKASTDVVTVGANQHFAREPDPTETWKLGAGLIALRGYFMSVRPAACRLLVNVQLKHAPFYQAGPLVRLIQDHQQVNNEKFVALEKFLKGVRVEVTHIVNKNKSGEIIPRIRTIFGLAAPEDDPEKKQDEKKKGKKDRTSPTGPILVPKLGANSLEVKFYPGGLQDTSAPESTTASRSDEKKGGGKAPAPPTRKHGDDLPKDKAISVFEFFRRVHGIKLQYPNLPVVNVGNQQRPIYLPAEVCVVLPCQLSRTKLSESQAGIMTKVAVRKPTENLQAITTSGPRVLGFRENYLNPTLASLTCSLENTKMIAVPGRRLPGPPVQYEKFPRKQGLIETQGENWHMGSKEVVDGKTLPTWTWLWISVDGYPEPWRDSKAWYDNIDRFCKTLGDTGVKWPRPLDHRHQCFLPWNGANLDRTLDSSFDEVIGLQEKPRLLLVILPNVENSLRNQIYNRVKLLGDVRRGIHTICVVNSKFAKMEKNKNVQYFANVALKFNLKLGGTNQSLSASRLGVIGEGKTMVVGIDVTHPSPNSASTAPSVAALVASVDGKLAQWPAEIQLQAAREEKVSALCDMLKLSLKRWQVKNTVYPENILVYRDGVSEGQYNMVLDHELPLLRKACEETYPANGPQPNFTIVVVGKRHHTRFYPVKEQDGDRNMNPLNGTTVDRGITEPRSWDFFLQSHTALQGTARPAHYFVLQTAVDALEELTHNMCYLFGRATKAVSIPPPVYYADLVCERARCYLSKVFDPSDNERHAQQVNTNDVIIHRDLKESMFYI</sequence>
<proteinExistence type="predicted"/>
<dbReference type="HOGENOM" id="CLU_004544_4_1_1"/>
<gene>
    <name evidence="4" type="ORF">W97_01390</name>
</gene>
<dbReference type="InterPro" id="IPR003165">
    <property type="entry name" value="Piwi"/>
</dbReference>
<dbReference type="OrthoDB" id="3918091at2759"/>
<dbReference type="Pfam" id="PF16486">
    <property type="entry name" value="ArgoN"/>
    <property type="match status" value="1"/>
</dbReference>
<dbReference type="SUPFAM" id="SSF101690">
    <property type="entry name" value="PAZ domain"/>
    <property type="match status" value="1"/>
</dbReference>
<dbReference type="STRING" id="1168221.R7YJV1"/>
<feature type="domain" description="Piwi" evidence="3">
    <location>
        <begin position="702"/>
        <end position="1010"/>
    </location>
</feature>
<feature type="region of interest" description="Disordered" evidence="1">
    <location>
        <begin position="429"/>
        <end position="468"/>
    </location>
</feature>
<dbReference type="RefSeq" id="XP_007777487.1">
    <property type="nucleotide sequence ID" value="XM_007779297.1"/>
</dbReference>
<name>R7YJV1_CONA1</name>
<dbReference type="CDD" id="cd02846">
    <property type="entry name" value="PAZ_argonaute_like"/>
    <property type="match status" value="1"/>
</dbReference>
<dbReference type="PROSITE" id="PS50821">
    <property type="entry name" value="PAZ"/>
    <property type="match status" value="1"/>
</dbReference>
<evidence type="ECO:0000259" key="2">
    <source>
        <dbReference type="PROSITE" id="PS50821"/>
    </source>
</evidence>
<keyword evidence="5" id="KW-1185">Reference proteome</keyword>
<dbReference type="EMBL" id="JH767558">
    <property type="protein sequence ID" value="EON62170.1"/>
    <property type="molecule type" value="Genomic_DNA"/>
</dbReference>
<dbReference type="Pfam" id="PF08699">
    <property type="entry name" value="ArgoL1"/>
    <property type="match status" value="1"/>
</dbReference>
<feature type="region of interest" description="Disordered" evidence="1">
    <location>
        <begin position="387"/>
        <end position="416"/>
    </location>
</feature>
<protein>
    <recommendedName>
        <fullName evidence="6">Piwi domain-containing protein</fullName>
    </recommendedName>
</protein>
<dbReference type="SMART" id="SM00950">
    <property type="entry name" value="Piwi"/>
    <property type="match status" value="1"/>
</dbReference>
<dbReference type="OMA" id="FGIFNQC"/>
<dbReference type="GeneID" id="19898701"/>
<dbReference type="InterPro" id="IPR014811">
    <property type="entry name" value="ArgoL1"/>
</dbReference>
<dbReference type="CDD" id="cd04657">
    <property type="entry name" value="Piwi_ago-like"/>
    <property type="match status" value="1"/>
</dbReference>
<dbReference type="Pfam" id="PF02170">
    <property type="entry name" value="PAZ"/>
    <property type="match status" value="1"/>
</dbReference>
<evidence type="ECO:0000313" key="5">
    <source>
        <dbReference type="Proteomes" id="UP000016924"/>
    </source>
</evidence>
<dbReference type="SMART" id="SM01163">
    <property type="entry name" value="DUF1785"/>
    <property type="match status" value="1"/>
</dbReference>
<evidence type="ECO:0000259" key="3">
    <source>
        <dbReference type="PROSITE" id="PS50822"/>
    </source>
</evidence>
<dbReference type="Gene3D" id="3.30.420.10">
    <property type="entry name" value="Ribonuclease H-like superfamily/Ribonuclease H"/>
    <property type="match status" value="1"/>
</dbReference>
<evidence type="ECO:0008006" key="6">
    <source>
        <dbReference type="Google" id="ProtNLM"/>
    </source>
</evidence>
<dbReference type="InterPro" id="IPR036085">
    <property type="entry name" value="PAZ_dom_sf"/>
</dbReference>